<sequence>MPADYRVEWTFGDGGAASGPQVRNTYYRAGSYTMQARLLDSGGRVVSRAEAKIDVKSGGPERGALTILLGQGQVRLSAVDSVLYTPAAPRLLLDGQEVGERPVSLNHGTHQATALVTLQDGRQQERRITFTAAPFSGSVPFESEVLRLTNRARARGWNCATLREGGASLPPLSQSAALDAAALAQSAGMALGGYFDHVSGLDGSTPLRRVLAAGLKPRAVAENIAAGQETPAEVVDGWLRSPGHCKNIMSDFGLIGLSFVNRPGTPYGRYWTQVFARL</sequence>
<accession>A0A2K3V2F9</accession>
<dbReference type="CDD" id="cd00146">
    <property type="entry name" value="PKD"/>
    <property type="match status" value="1"/>
</dbReference>
<dbReference type="InterPro" id="IPR013783">
    <property type="entry name" value="Ig-like_fold"/>
</dbReference>
<name>A0A2K3V2F9_9DEIO</name>
<dbReference type="InterPro" id="IPR035940">
    <property type="entry name" value="CAP_sf"/>
</dbReference>
<dbReference type="Pfam" id="PF00188">
    <property type="entry name" value="CAP"/>
    <property type="match status" value="1"/>
</dbReference>
<evidence type="ECO:0000259" key="1">
    <source>
        <dbReference type="PROSITE" id="PS50093"/>
    </source>
</evidence>
<dbReference type="InterPro" id="IPR014044">
    <property type="entry name" value="CAP_dom"/>
</dbReference>
<reference evidence="2 3" key="1">
    <citation type="submission" date="2018-01" db="EMBL/GenBank/DDBJ databases">
        <title>Deinococcus koreensis sp. nov., a radiation-resistant bacterium isolated from river water.</title>
        <authorList>
            <person name="Choi A."/>
        </authorList>
    </citation>
    <scope>NUCLEOTIDE SEQUENCE [LARGE SCALE GENOMIC DNA]</scope>
    <source>
        <strain evidence="2 3">SJW1-2</strain>
    </source>
</reference>
<dbReference type="Gene3D" id="3.40.33.10">
    <property type="entry name" value="CAP"/>
    <property type="match status" value="1"/>
</dbReference>
<dbReference type="PROSITE" id="PS50093">
    <property type="entry name" value="PKD"/>
    <property type="match status" value="1"/>
</dbReference>
<keyword evidence="3" id="KW-1185">Reference proteome</keyword>
<evidence type="ECO:0000313" key="2">
    <source>
        <dbReference type="EMBL" id="PNY82972.1"/>
    </source>
</evidence>
<dbReference type="Proteomes" id="UP000236379">
    <property type="component" value="Unassembled WGS sequence"/>
</dbReference>
<dbReference type="InterPro" id="IPR035986">
    <property type="entry name" value="PKD_dom_sf"/>
</dbReference>
<dbReference type="Gene3D" id="2.60.40.10">
    <property type="entry name" value="Immunoglobulins"/>
    <property type="match status" value="1"/>
</dbReference>
<dbReference type="InterPro" id="IPR000601">
    <property type="entry name" value="PKD_dom"/>
</dbReference>
<gene>
    <name evidence="2" type="ORF">CVO96_09565</name>
</gene>
<evidence type="ECO:0000313" key="3">
    <source>
        <dbReference type="Proteomes" id="UP000236379"/>
    </source>
</evidence>
<comment type="caution">
    <text evidence="2">The sequence shown here is derived from an EMBL/GenBank/DDBJ whole genome shotgun (WGS) entry which is preliminary data.</text>
</comment>
<dbReference type="EMBL" id="PPPD01000001">
    <property type="protein sequence ID" value="PNY82972.1"/>
    <property type="molecule type" value="Genomic_DNA"/>
</dbReference>
<dbReference type="SUPFAM" id="SSF49299">
    <property type="entry name" value="PKD domain"/>
    <property type="match status" value="1"/>
</dbReference>
<dbReference type="PANTHER" id="PTHR31157:SF1">
    <property type="entry name" value="SCP DOMAIN-CONTAINING PROTEIN"/>
    <property type="match status" value="1"/>
</dbReference>
<dbReference type="OrthoDB" id="9783944at2"/>
<protein>
    <submittedName>
        <fullName evidence="2">Alkaline phosphatase</fullName>
    </submittedName>
</protein>
<dbReference type="AlphaFoldDB" id="A0A2K3V2F9"/>
<dbReference type="Pfam" id="PF18911">
    <property type="entry name" value="PKD_4"/>
    <property type="match status" value="1"/>
</dbReference>
<dbReference type="SUPFAM" id="SSF55797">
    <property type="entry name" value="PR-1-like"/>
    <property type="match status" value="1"/>
</dbReference>
<proteinExistence type="predicted"/>
<feature type="domain" description="PKD" evidence="1">
    <location>
        <begin position="1"/>
        <end position="47"/>
    </location>
</feature>
<organism evidence="2 3">
    <name type="scientific">Deinococcus koreensis</name>
    <dbReference type="NCBI Taxonomy" id="2054903"/>
    <lineage>
        <taxon>Bacteria</taxon>
        <taxon>Thermotogati</taxon>
        <taxon>Deinococcota</taxon>
        <taxon>Deinococci</taxon>
        <taxon>Deinococcales</taxon>
        <taxon>Deinococcaceae</taxon>
        <taxon>Deinococcus</taxon>
    </lineage>
</organism>
<dbReference type="PANTHER" id="PTHR31157">
    <property type="entry name" value="SCP DOMAIN-CONTAINING PROTEIN"/>
    <property type="match status" value="1"/>
</dbReference>
<dbReference type="CDD" id="cd05379">
    <property type="entry name" value="CAP_bacterial"/>
    <property type="match status" value="1"/>
</dbReference>